<accession>A0A2S6MW86</accession>
<dbReference type="AlphaFoldDB" id="A0A2S6MW86"/>
<evidence type="ECO:0000313" key="2">
    <source>
        <dbReference type="Proteomes" id="UP000239089"/>
    </source>
</evidence>
<keyword evidence="2" id="KW-1185">Reference proteome</keyword>
<comment type="caution">
    <text evidence="1">The sequence shown here is derived from an EMBL/GenBank/DDBJ whole genome shotgun (WGS) entry which is preliminary data.</text>
</comment>
<evidence type="ECO:0000313" key="1">
    <source>
        <dbReference type="EMBL" id="PPQ26621.1"/>
    </source>
</evidence>
<proteinExistence type="predicted"/>
<sequence length="61" mass="6628">MECRMNPSFAPLAALMPRRRSARCLLLLATALLTCQNAPRARAEDAARETLPPIDVTAPPP</sequence>
<name>A0A2S6MW86_9HYPH</name>
<dbReference type="Proteomes" id="UP000239089">
    <property type="component" value="Unassembled WGS sequence"/>
</dbReference>
<gene>
    <name evidence="1" type="ORF">CCR94_21895</name>
</gene>
<feature type="non-terminal residue" evidence="1">
    <location>
        <position position="61"/>
    </location>
</feature>
<dbReference type="EMBL" id="NHSJ01000133">
    <property type="protein sequence ID" value="PPQ26621.1"/>
    <property type="molecule type" value="Genomic_DNA"/>
</dbReference>
<reference evidence="1 2" key="1">
    <citation type="journal article" date="2018" name="Arch. Microbiol.">
        <title>New insights into the metabolic potential of the phototrophic purple bacterium Rhodopila globiformis DSM 161(T) from its draft genome sequence and evidence for a vanadium-dependent nitrogenase.</title>
        <authorList>
            <person name="Imhoff J.F."/>
            <person name="Rahn T."/>
            <person name="Kunzel S."/>
            <person name="Neulinger S.C."/>
        </authorList>
    </citation>
    <scope>NUCLEOTIDE SEQUENCE [LARGE SCALE GENOMIC DNA]</scope>
    <source>
        <strain evidence="1 2">DSM 16996</strain>
    </source>
</reference>
<protein>
    <submittedName>
        <fullName evidence="1">Uncharacterized protein</fullName>
    </submittedName>
</protein>
<organism evidence="1 2">
    <name type="scientific">Rhodoblastus sphagnicola</name>
    <dbReference type="NCBI Taxonomy" id="333368"/>
    <lineage>
        <taxon>Bacteria</taxon>
        <taxon>Pseudomonadati</taxon>
        <taxon>Pseudomonadota</taxon>
        <taxon>Alphaproteobacteria</taxon>
        <taxon>Hyphomicrobiales</taxon>
        <taxon>Rhodoblastaceae</taxon>
        <taxon>Rhodoblastus</taxon>
    </lineage>
</organism>